<evidence type="ECO:0000313" key="2">
    <source>
        <dbReference type="EMBL" id="NYA72079.1"/>
    </source>
</evidence>
<evidence type="ECO:0000259" key="1">
    <source>
        <dbReference type="Pfam" id="PF01551"/>
    </source>
</evidence>
<reference evidence="2 3" key="1">
    <citation type="submission" date="2020-07" db="EMBL/GenBank/DDBJ databases">
        <authorList>
            <person name="Sun Q."/>
        </authorList>
    </citation>
    <scope>NUCLEOTIDE SEQUENCE [LARGE SCALE GENOMIC DNA]</scope>
    <source>
        <strain evidence="2 3">MAH-1</strain>
    </source>
</reference>
<dbReference type="InterPro" id="IPR050570">
    <property type="entry name" value="Cell_wall_metabolism_enzyme"/>
</dbReference>
<comment type="caution">
    <text evidence="2">The sequence shown here is derived from an EMBL/GenBank/DDBJ whole genome shotgun (WGS) entry which is preliminary data.</text>
</comment>
<feature type="domain" description="M23ase beta-sheet core" evidence="1">
    <location>
        <begin position="47"/>
        <end position="115"/>
    </location>
</feature>
<dbReference type="PANTHER" id="PTHR21666">
    <property type="entry name" value="PEPTIDASE-RELATED"/>
    <property type="match status" value="1"/>
</dbReference>
<dbReference type="CDD" id="cd12797">
    <property type="entry name" value="M23_peptidase"/>
    <property type="match status" value="1"/>
</dbReference>
<dbReference type="RefSeq" id="WP_176006885.1">
    <property type="nucleotide sequence ID" value="NZ_JABWMI010000015.1"/>
</dbReference>
<name>A0A7Y9C771_9FLAO</name>
<evidence type="ECO:0000313" key="3">
    <source>
        <dbReference type="Proteomes" id="UP000535020"/>
    </source>
</evidence>
<dbReference type="SUPFAM" id="SSF51261">
    <property type="entry name" value="Duplicated hybrid motif"/>
    <property type="match status" value="1"/>
</dbReference>
<protein>
    <submittedName>
        <fullName evidence="2">M23 family metallopeptidase</fullName>
    </submittedName>
</protein>
<sequence length="565" mass="64023">MRFFLLLSFLYAPIYAQDVYPKDFFRSPLDIPLQLSGNFGELRSNHFHAGFDFRTQQKEGFNVYASGDGYVSRIKISPYGYGKAIYIDHPNGFTTVYGHLKMGSAAIEKYIQENQYKQESFEVELFPKPGEISVLKGDVIAISGNTGGSEGPHLHFEIRDTKSEKIINPLFFGFDKIILDNKKPVLQTLLVYPIDANSEVNTVKTPLMVDVRLMEDGTYLAEKITAFGRVGFGISAYDQCDYSPGKNGVYKVENFVNGQLSYGYEFNTFAFDESRYINALIDYPRFRKTGQRVQRLFRKQPTDFSLIKTDETQGAILVEPNMNKISRLEISDFYGNNIVINIPIEYAMPTATAEPEIKPAGYLVSAIKDANLEKGNFSVFIPAKTFYEDVYMNFDVDGNVMTFGNDDIPVHTNFSVSIEDKTIPESEREKTFIASVSGSRLVYNSTKYKNGKFTCYTKNLGGFKLAKDNDAPKITSPKKIEGKTIKDGNLSFVISDALSGIKEYKGYLNGHWVLFEYDYKSRRITHWFSTDDFAVDGRNELKLVVTDNVGNSAIFETYFFRSQTP</sequence>
<keyword evidence="3" id="KW-1185">Reference proteome</keyword>
<organism evidence="2 3">
    <name type="scientific">Flavobacterium agri</name>
    <dbReference type="NCBI Taxonomy" id="2743471"/>
    <lineage>
        <taxon>Bacteria</taxon>
        <taxon>Pseudomonadati</taxon>
        <taxon>Bacteroidota</taxon>
        <taxon>Flavobacteriia</taxon>
        <taxon>Flavobacteriales</taxon>
        <taxon>Flavobacteriaceae</taxon>
        <taxon>Flavobacterium</taxon>
    </lineage>
</organism>
<dbReference type="InterPro" id="IPR011055">
    <property type="entry name" value="Dup_hybrid_motif"/>
</dbReference>
<proteinExistence type="predicted"/>
<dbReference type="GO" id="GO:0004222">
    <property type="term" value="F:metalloendopeptidase activity"/>
    <property type="evidence" value="ECO:0007669"/>
    <property type="project" value="TreeGrafter"/>
</dbReference>
<dbReference type="Pfam" id="PF01551">
    <property type="entry name" value="Peptidase_M23"/>
    <property type="match status" value="1"/>
</dbReference>
<dbReference type="Proteomes" id="UP000535020">
    <property type="component" value="Unassembled WGS sequence"/>
</dbReference>
<accession>A0A7Y9C771</accession>
<dbReference type="PANTHER" id="PTHR21666:SF285">
    <property type="entry name" value="M23 FAMILY METALLOPEPTIDASE"/>
    <property type="match status" value="1"/>
</dbReference>
<dbReference type="EMBL" id="JACBJI010000006">
    <property type="protein sequence ID" value="NYA72079.1"/>
    <property type="molecule type" value="Genomic_DNA"/>
</dbReference>
<dbReference type="InterPro" id="IPR016047">
    <property type="entry name" value="M23ase_b-sheet_dom"/>
</dbReference>
<dbReference type="AlphaFoldDB" id="A0A7Y9C771"/>
<gene>
    <name evidence="2" type="ORF">HZF10_14205</name>
</gene>
<dbReference type="Gene3D" id="2.70.70.10">
    <property type="entry name" value="Glucose Permease (Domain IIA)"/>
    <property type="match status" value="1"/>
</dbReference>